<keyword evidence="3" id="KW-1185">Reference proteome</keyword>
<dbReference type="Proteomes" id="UP000038009">
    <property type="component" value="Unassembled WGS sequence"/>
</dbReference>
<sequence>MGPSCLLRDSASESVDEGAGSSRMFDAHWGAMRLGSVHIDGGQGEEERPYNGAACFSGVRRVSLGASAPVDENPSAASRDAVTMYVPTMFTTAAGRPICLREKRVLDAKSPYWRLLSFAPEREAALAPVLSDSKGKPTTNRRADAGRHSSPLSDKTVGCTALHSATQGSHEAWVRPLRSSRLGEAWFHPQPLRAHSCPERFYSGSQGGVREEAPYLLPTFTGFCAANGRPFFALFPQFHECLVRFEGGGGHRSQ</sequence>
<organism evidence="2 3">
    <name type="scientific">Leptomonas seymouri</name>
    <dbReference type="NCBI Taxonomy" id="5684"/>
    <lineage>
        <taxon>Eukaryota</taxon>
        <taxon>Discoba</taxon>
        <taxon>Euglenozoa</taxon>
        <taxon>Kinetoplastea</taxon>
        <taxon>Metakinetoplastina</taxon>
        <taxon>Trypanosomatida</taxon>
        <taxon>Trypanosomatidae</taxon>
        <taxon>Leishmaniinae</taxon>
        <taxon>Leptomonas</taxon>
    </lineage>
</organism>
<evidence type="ECO:0000313" key="3">
    <source>
        <dbReference type="Proteomes" id="UP000038009"/>
    </source>
</evidence>
<gene>
    <name evidence="2" type="ORF">ABL78_2290</name>
</gene>
<accession>A0A0N1PFD8</accession>
<evidence type="ECO:0000313" key="2">
    <source>
        <dbReference type="EMBL" id="KPI88622.1"/>
    </source>
</evidence>
<dbReference type="AlphaFoldDB" id="A0A0N1PFD8"/>
<comment type="caution">
    <text evidence="2">The sequence shown here is derived from an EMBL/GenBank/DDBJ whole genome shotgun (WGS) entry which is preliminary data.</text>
</comment>
<reference evidence="2 3" key="1">
    <citation type="journal article" date="2015" name="PLoS Pathog.">
        <title>Leptomonas seymouri: Adaptations to the Dixenous Life Cycle Analyzed by Genome Sequencing, Transcriptome Profiling and Co-infection with Leishmania donovani.</title>
        <authorList>
            <person name="Kraeva N."/>
            <person name="Butenko A."/>
            <person name="Hlavacova J."/>
            <person name="Kostygov A."/>
            <person name="Myskova J."/>
            <person name="Grybchuk D."/>
            <person name="Lestinova T."/>
            <person name="Votypka J."/>
            <person name="Volf P."/>
            <person name="Opperdoes F."/>
            <person name="Flegontov P."/>
            <person name="Lukes J."/>
            <person name="Yurchenko V."/>
        </authorList>
    </citation>
    <scope>NUCLEOTIDE SEQUENCE [LARGE SCALE GENOMIC DNA]</scope>
    <source>
        <strain evidence="2 3">ATCC 30220</strain>
    </source>
</reference>
<feature type="region of interest" description="Disordered" evidence="1">
    <location>
        <begin position="129"/>
        <end position="154"/>
    </location>
</feature>
<dbReference type="EMBL" id="LJSK01000045">
    <property type="protein sequence ID" value="KPI88622.1"/>
    <property type="molecule type" value="Genomic_DNA"/>
</dbReference>
<dbReference type="OrthoDB" id="262873at2759"/>
<dbReference type="VEuPathDB" id="TriTrypDB:Lsey_0045_0240"/>
<name>A0A0N1PFD8_LEPSE</name>
<proteinExistence type="predicted"/>
<protein>
    <submittedName>
        <fullName evidence="2">Uncharacterized protein</fullName>
    </submittedName>
</protein>
<evidence type="ECO:0000256" key="1">
    <source>
        <dbReference type="SAM" id="MobiDB-lite"/>
    </source>
</evidence>